<dbReference type="InterPro" id="IPR013783">
    <property type="entry name" value="Ig-like_fold"/>
</dbReference>
<dbReference type="PROSITE" id="PS50835">
    <property type="entry name" value="IG_LIKE"/>
    <property type="match status" value="4"/>
</dbReference>
<keyword evidence="2" id="KW-0547">Nucleotide-binding</keyword>
<dbReference type="PANTHER" id="PTHR10903">
    <property type="entry name" value="GTPASE, IMAP FAMILY MEMBER-RELATED"/>
    <property type="match status" value="1"/>
</dbReference>
<dbReference type="EMBL" id="CACVKT020009498">
    <property type="protein sequence ID" value="CAC5422111.1"/>
    <property type="molecule type" value="Genomic_DNA"/>
</dbReference>
<dbReference type="SMART" id="SM00409">
    <property type="entry name" value="IG"/>
    <property type="match status" value="4"/>
</dbReference>
<evidence type="ECO:0000259" key="7">
    <source>
        <dbReference type="PROSITE" id="PS51720"/>
    </source>
</evidence>
<feature type="domain" description="Ig-like" evidence="6">
    <location>
        <begin position="543"/>
        <end position="634"/>
    </location>
</feature>
<comment type="similarity">
    <text evidence="1">Belongs to the TRAFAC class TrmE-Era-EngA-EngB-Septin-like GTPase superfamily. AIG1/Toc34/Toc159-like paraseptin GTPase family. IAN subfamily.</text>
</comment>
<dbReference type="Proteomes" id="UP000507470">
    <property type="component" value="Unassembled WGS sequence"/>
</dbReference>
<dbReference type="InterPro" id="IPR045058">
    <property type="entry name" value="GIMA/IAN/Toc"/>
</dbReference>
<dbReference type="PROSITE" id="PS51720">
    <property type="entry name" value="G_AIG1"/>
    <property type="match status" value="1"/>
</dbReference>
<feature type="signal peptide" evidence="5">
    <location>
        <begin position="1"/>
        <end position="27"/>
    </location>
</feature>
<dbReference type="SUPFAM" id="SSF52540">
    <property type="entry name" value="P-loop containing nucleoside triphosphate hydrolases"/>
    <property type="match status" value="1"/>
</dbReference>
<feature type="domain" description="Ig-like" evidence="6">
    <location>
        <begin position="450"/>
        <end position="534"/>
    </location>
</feature>
<dbReference type="InterPro" id="IPR013098">
    <property type="entry name" value="Ig_I-set"/>
</dbReference>
<keyword evidence="9" id="KW-1185">Reference proteome</keyword>
<dbReference type="Gene3D" id="3.40.50.300">
    <property type="entry name" value="P-loop containing nucleotide triphosphate hydrolases"/>
    <property type="match status" value="1"/>
</dbReference>
<reference evidence="8 9" key="1">
    <citation type="submission" date="2020-06" db="EMBL/GenBank/DDBJ databases">
        <authorList>
            <person name="Li R."/>
            <person name="Bekaert M."/>
        </authorList>
    </citation>
    <scope>NUCLEOTIDE SEQUENCE [LARGE SCALE GENOMIC DNA]</scope>
    <source>
        <strain evidence="9">wild</strain>
    </source>
</reference>
<keyword evidence="5" id="KW-0732">Signal</keyword>
<dbReference type="Pfam" id="PF07679">
    <property type="entry name" value="I-set"/>
    <property type="match status" value="1"/>
</dbReference>
<dbReference type="Pfam" id="PF04548">
    <property type="entry name" value="AIG1"/>
    <property type="match status" value="1"/>
</dbReference>
<keyword evidence="4" id="KW-0812">Transmembrane</keyword>
<dbReference type="InterPro" id="IPR006703">
    <property type="entry name" value="G_AIG1"/>
</dbReference>
<proteinExistence type="inferred from homology"/>
<accession>A0A6J8ESH4</accession>
<evidence type="ECO:0000256" key="1">
    <source>
        <dbReference type="ARBA" id="ARBA00008535"/>
    </source>
</evidence>
<dbReference type="SUPFAM" id="SSF48726">
    <property type="entry name" value="Immunoglobulin"/>
    <property type="match status" value="4"/>
</dbReference>
<sequence>MIQKRHWKIICILALSILLLQKRQCNGFQLRCPYSSEWNIRATQICGKLSKYYCLWDDYQKEYNESCRDKAELWPKGTKLVISQNLDSKDCTFERFQPFVFSTEGNSNCIYSKSACEDKGLVNHDNGSATDDRTCRCDYNNGYSYVLKPRHNYFCIPSQEDCSCYQHRCEESFRLTAEYNCTKDAMGRSSMKERLPSTEKSDFSGIGSILQTETTYRIERDISTDVFRDGARVLVLIGTITAIGCIVFILLYTFGQPECFMEHELYRSSKDEEVILQCRIISYLPIKLVSWSYKSTNEILVNNDKYTIMEKRPFALVIRQAKTNYSGLYECTLKSCVFGKFVCSTQLKVESGSVFTILPSYFPGTEDTILLACSLPSVPFEVKSTIWKRKINNDVFNIVSATKWKEKYSVISEPPSLKIMNSNADDTGKYICLLSNGVEQMITSIVIDSPDVVPEEKKIYTLPGEKKTLKYYIKSTLTVRKRLQKQKDDVNIDDVKPSEEEDTYMSYTIDKTVVEDTGKYICTVSNSLGTKRLSTRLYVGERPEIITRQTSFNISEGKDVILHSEVHCALTKLVWEKSIKENISAIDTENTSKYGGGTIECPTLTIKNVNVSDMGCYTCYATNDMGTNQSETISLTVDGSTNQLDMTIKSEMSQLYLTLPEENGTEKDECNADTTDSLPSSAQAQVVLLGADAEVARRKARQFLEEETRIVLVGKTGVGKSSTANTLLGRNFFQASDDPTPVTEKCMKARGTVGHKPFLLIDTPGIFAINEKEKETELEIKRCIHLAAPGPHAILFVIEYGRIRKDDFESIETFLKYFGEKLKQFVIIVFTHADKVKEFQTLEKWLEKVPELERFLNECGRRFCLMNNEAKEREKEQYIMCLMNAIEALKLKNGLLHYTDDAIMEAERRVQEKERIIEQRIRLEFEREIEEKMKNAIHFNQGSSEDLAVISTAQHNREIEDLHSHYRQRLEEVREEARDEFLKSVAYDELKEFFFKKKSE</sequence>
<evidence type="ECO:0000256" key="5">
    <source>
        <dbReference type="SAM" id="SignalP"/>
    </source>
</evidence>
<dbReference type="InterPro" id="IPR003599">
    <property type="entry name" value="Ig_sub"/>
</dbReference>
<feature type="domain" description="AIG1-type G" evidence="7">
    <location>
        <begin position="705"/>
        <end position="907"/>
    </location>
</feature>
<keyword evidence="4" id="KW-1133">Transmembrane helix</keyword>
<protein>
    <recommendedName>
        <fullName evidence="10">AIG1-type G domain-containing protein</fullName>
    </recommendedName>
</protein>
<keyword evidence="3" id="KW-0342">GTP-binding</keyword>
<feature type="chain" id="PRO_5026842236" description="AIG1-type G domain-containing protein" evidence="5">
    <location>
        <begin position="28"/>
        <end position="1000"/>
    </location>
</feature>
<dbReference type="GO" id="GO:0005525">
    <property type="term" value="F:GTP binding"/>
    <property type="evidence" value="ECO:0007669"/>
    <property type="project" value="UniProtKB-KW"/>
</dbReference>
<name>A0A6J8ESH4_MYTCO</name>
<dbReference type="CDD" id="cd00096">
    <property type="entry name" value="Ig"/>
    <property type="match status" value="1"/>
</dbReference>
<feature type="domain" description="Ig-like" evidence="6">
    <location>
        <begin position="257"/>
        <end position="350"/>
    </location>
</feature>
<evidence type="ECO:0000256" key="2">
    <source>
        <dbReference type="ARBA" id="ARBA00022741"/>
    </source>
</evidence>
<dbReference type="AlphaFoldDB" id="A0A6J8ESH4"/>
<organism evidence="8 9">
    <name type="scientific">Mytilus coruscus</name>
    <name type="common">Sea mussel</name>
    <dbReference type="NCBI Taxonomy" id="42192"/>
    <lineage>
        <taxon>Eukaryota</taxon>
        <taxon>Metazoa</taxon>
        <taxon>Spiralia</taxon>
        <taxon>Lophotrochozoa</taxon>
        <taxon>Mollusca</taxon>
        <taxon>Bivalvia</taxon>
        <taxon>Autobranchia</taxon>
        <taxon>Pteriomorphia</taxon>
        <taxon>Mytilida</taxon>
        <taxon>Mytiloidea</taxon>
        <taxon>Mytilidae</taxon>
        <taxon>Mytilinae</taxon>
        <taxon>Mytilus</taxon>
    </lineage>
</organism>
<evidence type="ECO:0000313" key="8">
    <source>
        <dbReference type="EMBL" id="CAC5422111.1"/>
    </source>
</evidence>
<dbReference type="FunFam" id="3.40.50.300:FF:000366">
    <property type="entry name" value="GTPase, IMAP family member 2"/>
    <property type="match status" value="1"/>
</dbReference>
<gene>
    <name evidence="8" type="ORF">MCOR_54182</name>
</gene>
<dbReference type="InterPro" id="IPR007110">
    <property type="entry name" value="Ig-like_dom"/>
</dbReference>
<evidence type="ECO:0000259" key="6">
    <source>
        <dbReference type="PROSITE" id="PS50835"/>
    </source>
</evidence>
<dbReference type="PANTHER" id="PTHR10903:SF184">
    <property type="entry name" value="GTP-BINDING PROTEIN A"/>
    <property type="match status" value="1"/>
</dbReference>
<dbReference type="InterPro" id="IPR027417">
    <property type="entry name" value="P-loop_NTPase"/>
</dbReference>
<dbReference type="Gene3D" id="2.60.40.10">
    <property type="entry name" value="Immunoglobulins"/>
    <property type="match status" value="4"/>
</dbReference>
<evidence type="ECO:0000313" key="9">
    <source>
        <dbReference type="Proteomes" id="UP000507470"/>
    </source>
</evidence>
<evidence type="ECO:0008006" key="10">
    <source>
        <dbReference type="Google" id="ProtNLM"/>
    </source>
</evidence>
<dbReference type="InterPro" id="IPR036179">
    <property type="entry name" value="Ig-like_dom_sf"/>
</dbReference>
<evidence type="ECO:0000256" key="4">
    <source>
        <dbReference type="SAM" id="Phobius"/>
    </source>
</evidence>
<feature type="transmembrane region" description="Helical" evidence="4">
    <location>
        <begin position="233"/>
        <end position="254"/>
    </location>
</feature>
<feature type="domain" description="Ig-like" evidence="6">
    <location>
        <begin position="367"/>
        <end position="443"/>
    </location>
</feature>
<evidence type="ECO:0000256" key="3">
    <source>
        <dbReference type="ARBA" id="ARBA00023134"/>
    </source>
</evidence>
<dbReference type="OrthoDB" id="10012075at2759"/>
<keyword evidence="4" id="KW-0472">Membrane</keyword>